<evidence type="ECO:0000256" key="1">
    <source>
        <dbReference type="SAM" id="MobiDB-lite"/>
    </source>
</evidence>
<evidence type="ECO:0000313" key="2">
    <source>
        <dbReference type="EMBL" id="KAK6747476.1"/>
    </source>
</evidence>
<reference evidence="2 3" key="1">
    <citation type="submission" date="2023-08" db="EMBL/GenBank/DDBJ databases">
        <title>A Necator americanus chromosomal reference genome.</title>
        <authorList>
            <person name="Ilik V."/>
            <person name="Petrzelkova K.J."/>
            <person name="Pardy F."/>
            <person name="Fuh T."/>
            <person name="Niatou-Singa F.S."/>
            <person name="Gouil Q."/>
            <person name="Baker L."/>
            <person name="Ritchie M.E."/>
            <person name="Jex A.R."/>
            <person name="Gazzola D."/>
            <person name="Li H."/>
            <person name="Toshio Fujiwara R."/>
            <person name="Zhan B."/>
            <person name="Aroian R.V."/>
            <person name="Pafco B."/>
            <person name="Schwarz E.M."/>
        </authorList>
    </citation>
    <scope>NUCLEOTIDE SEQUENCE [LARGE SCALE GENOMIC DNA]</scope>
    <source>
        <strain evidence="2 3">Aroian</strain>
        <tissue evidence="2">Whole animal</tissue>
    </source>
</reference>
<keyword evidence="3" id="KW-1185">Reference proteome</keyword>
<organism evidence="2 3">
    <name type="scientific">Necator americanus</name>
    <name type="common">Human hookworm</name>
    <dbReference type="NCBI Taxonomy" id="51031"/>
    <lineage>
        <taxon>Eukaryota</taxon>
        <taxon>Metazoa</taxon>
        <taxon>Ecdysozoa</taxon>
        <taxon>Nematoda</taxon>
        <taxon>Chromadorea</taxon>
        <taxon>Rhabditida</taxon>
        <taxon>Rhabditina</taxon>
        <taxon>Rhabditomorpha</taxon>
        <taxon>Strongyloidea</taxon>
        <taxon>Ancylostomatidae</taxon>
        <taxon>Bunostominae</taxon>
        <taxon>Necator</taxon>
    </lineage>
</organism>
<gene>
    <name evidence="2" type="primary">Necator_chrIV.g13879</name>
    <name evidence="2" type="ORF">RB195_000587</name>
</gene>
<sequence length="123" mass="13696">MVDELDDDGLRSLLSLCSSGALSLFIHLDQMCRSVISIVSYRLSVIHQQTRCVFSPNTLCEPLTYDDDDDDDVDDHDDGDDGDGDDDLPSHCHQKKKEEEGTFPTLISHSPPPLWIMTSSAEN</sequence>
<comment type="caution">
    <text evidence="2">The sequence shown here is derived from an EMBL/GenBank/DDBJ whole genome shotgun (WGS) entry which is preliminary data.</text>
</comment>
<dbReference type="Proteomes" id="UP001303046">
    <property type="component" value="Unassembled WGS sequence"/>
</dbReference>
<name>A0ABR1DDG6_NECAM</name>
<protein>
    <submittedName>
        <fullName evidence="2">Uncharacterized protein</fullName>
    </submittedName>
</protein>
<feature type="compositionally biased region" description="Acidic residues" evidence="1">
    <location>
        <begin position="64"/>
        <end position="87"/>
    </location>
</feature>
<feature type="region of interest" description="Disordered" evidence="1">
    <location>
        <begin position="64"/>
        <end position="123"/>
    </location>
</feature>
<proteinExistence type="predicted"/>
<accession>A0ABR1DDG6</accession>
<dbReference type="EMBL" id="JAVFWL010000004">
    <property type="protein sequence ID" value="KAK6747476.1"/>
    <property type="molecule type" value="Genomic_DNA"/>
</dbReference>
<evidence type="ECO:0000313" key="3">
    <source>
        <dbReference type="Proteomes" id="UP001303046"/>
    </source>
</evidence>